<name>A0A2C9D913_9HYPH</name>
<dbReference type="EMBL" id="LT960614">
    <property type="protein sequence ID" value="SON56650.1"/>
    <property type="molecule type" value="Genomic_DNA"/>
</dbReference>
<dbReference type="Gene3D" id="3.30.70.2740">
    <property type="match status" value="1"/>
</dbReference>
<keyword evidence="4" id="KW-0274">FAD</keyword>
<dbReference type="Gene3D" id="3.30.70.2190">
    <property type="match status" value="1"/>
</dbReference>
<dbReference type="PANTHER" id="PTHR43716">
    <property type="entry name" value="D-2-HYDROXYGLUTARATE DEHYDROGENASE, MITOCHONDRIAL"/>
    <property type="match status" value="1"/>
</dbReference>
<comment type="similarity">
    <text evidence="2">Belongs to the FAD-binding oxidoreductase/transferase type 4 family.</text>
</comment>
<dbReference type="EC" id="1.-.-.-" evidence="7"/>
<dbReference type="PROSITE" id="PS51387">
    <property type="entry name" value="FAD_PCMH"/>
    <property type="match status" value="1"/>
</dbReference>
<evidence type="ECO:0000256" key="5">
    <source>
        <dbReference type="ARBA" id="ARBA00023002"/>
    </source>
</evidence>
<dbReference type="InterPro" id="IPR016171">
    <property type="entry name" value="Vanillyl_alc_oxidase_C-sub2"/>
</dbReference>
<dbReference type="GO" id="GO:0016491">
    <property type="term" value="F:oxidoreductase activity"/>
    <property type="evidence" value="ECO:0007669"/>
    <property type="project" value="UniProtKB-KW"/>
</dbReference>
<dbReference type="KEGG" id="hdi:HDIA_3109"/>
<reference evidence="8" key="1">
    <citation type="submission" date="2017-09" db="EMBL/GenBank/DDBJ databases">
        <title>Genome sequence of Nannocystis excedens DSM 71.</title>
        <authorList>
            <person name="Blom J."/>
        </authorList>
    </citation>
    <scope>NUCLEOTIDE SEQUENCE [LARGE SCALE GENOMIC DNA]</scope>
    <source>
        <strain evidence="8">type strain: E19</strain>
    </source>
</reference>
<organism evidence="7 8">
    <name type="scientific">Hartmannibacter diazotrophicus</name>
    <dbReference type="NCBI Taxonomy" id="1482074"/>
    <lineage>
        <taxon>Bacteria</taxon>
        <taxon>Pseudomonadati</taxon>
        <taxon>Pseudomonadota</taxon>
        <taxon>Alphaproteobacteria</taxon>
        <taxon>Hyphomicrobiales</taxon>
        <taxon>Pleomorphomonadaceae</taxon>
        <taxon>Hartmannibacter</taxon>
    </lineage>
</organism>
<dbReference type="Proteomes" id="UP000223606">
    <property type="component" value="Chromosome 1"/>
</dbReference>
<feature type="domain" description="FAD-binding PCMH-type" evidence="6">
    <location>
        <begin position="38"/>
        <end position="217"/>
    </location>
</feature>
<keyword evidence="5 7" id="KW-0560">Oxidoreductase</keyword>
<protein>
    <submittedName>
        <fullName evidence="7">Putative FAD-linked oxidoreductase</fullName>
        <ecNumber evidence="7">1.-.-.-</ecNumber>
    </submittedName>
</protein>
<dbReference type="InterPro" id="IPR051264">
    <property type="entry name" value="FAD-oxidored/transferase_4"/>
</dbReference>
<dbReference type="Pfam" id="PF01565">
    <property type="entry name" value="FAD_binding_4"/>
    <property type="match status" value="1"/>
</dbReference>
<evidence type="ECO:0000313" key="8">
    <source>
        <dbReference type="Proteomes" id="UP000223606"/>
    </source>
</evidence>
<evidence type="ECO:0000256" key="3">
    <source>
        <dbReference type="ARBA" id="ARBA00022630"/>
    </source>
</evidence>
<evidence type="ECO:0000256" key="4">
    <source>
        <dbReference type="ARBA" id="ARBA00022827"/>
    </source>
</evidence>
<accession>A0A2C9D913</accession>
<comment type="cofactor">
    <cofactor evidence="1">
        <name>FAD</name>
        <dbReference type="ChEBI" id="CHEBI:57692"/>
    </cofactor>
</comment>
<proteinExistence type="inferred from homology"/>
<keyword evidence="3" id="KW-0285">Flavoprotein</keyword>
<dbReference type="Pfam" id="PF02913">
    <property type="entry name" value="FAD-oxidase_C"/>
    <property type="match status" value="1"/>
</dbReference>
<dbReference type="FunFam" id="1.10.45.10:FF:000001">
    <property type="entry name" value="D-lactate dehydrogenase mitochondrial"/>
    <property type="match status" value="1"/>
</dbReference>
<dbReference type="Gene3D" id="3.30.465.10">
    <property type="match status" value="1"/>
</dbReference>
<dbReference type="Gene3D" id="1.10.45.10">
    <property type="entry name" value="Vanillyl-alcohol Oxidase, Chain A, domain 4"/>
    <property type="match status" value="1"/>
</dbReference>
<dbReference type="PANTHER" id="PTHR43716:SF1">
    <property type="entry name" value="D-2-HYDROXYGLUTARATE DEHYDROGENASE, MITOCHONDRIAL"/>
    <property type="match status" value="1"/>
</dbReference>
<dbReference type="InterPro" id="IPR006094">
    <property type="entry name" value="Oxid_FAD_bind_N"/>
</dbReference>
<dbReference type="InterPro" id="IPR036318">
    <property type="entry name" value="FAD-bd_PCMH-like_sf"/>
</dbReference>
<dbReference type="SUPFAM" id="SSF56176">
    <property type="entry name" value="FAD-binding/transporter-associated domain-like"/>
    <property type="match status" value="1"/>
</dbReference>
<dbReference type="InterPro" id="IPR016169">
    <property type="entry name" value="FAD-bd_PCMH_sub2"/>
</dbReference>
<dbReference type="AlphaFoldDB" id="A0A2C9D913"/>
<gene>
    <name evidence="7" type="ORF">HDIA_3109</name>
</gene>
<dbReference type="InterPro" id="IPR016164">
    <property type="entry name" value="FAD-linked_Oxase-like_C"/>
</dbReference>
<dbReference type="InterPro" id="IPR016166">
    <property type="entry name" value="FAD-bd_PCMH"/>
</dbReference>
<keyword evidence="8" id="KW-1185">Reference proteome</keyword>
<evidence type="ECO:0000313" key="7">
    <source>
        <dbReference type="EMBL" id="SON56650.1"/>
    </source>
</evidence>
<evidence type="ECO:0000256" key="2">
    <source>
        <dbReference type="ARBA" id="ARBA00008000"/>
    </source>
</evidence>
<evidence type="ECO:0000256" key="1">
    <source>
        <dbReference type="ARBA" id="ARBA00001974"/>
    </source>
</evidence>
<evidence type="ECO:0000259" key="6">
    <source>
        <dbReference type="PROSITE" id="PS51387"/>
    </source>
</evidence>
<dbReference type="SUPFAM" id="SSF55103">
    <property type="entry name" value="FAD-linked oxidases, C-terminal domain"/>
    <property type="match status" value="1"/>
</dbReference>
<dbReference type="GO" id="GO:0071949">
    <property type="term" value="F:FAD binding"/>
    <property type="evidence" value="ECO:0007669"/>
    <property type="project" value="InterPro"/>
</dbReference>
<dbReference type="InterPro" id="IPR004113">
    <property type="entry name" value="FAD-bd_oxidored_4_C"/>
</dbReference>
<sequence>MTTRDPALDALAALLGESGILLGPADCARYATDVSGERGELPRAVLRPANTQDLSEVMRLCHRHGLPVVPQGGRTGLSGGASCLDGNLVLSLERMTGVIAIDPDALTLVAWAGTPLQTVQEAARERGLEYPVDIGSRSTATIGGTIATNAGGIRVIRHGMTRQNILGLEVVLANGTILSDLNELPKNNAGYDLKQLFIGSEGTLGIVTRAVMKLVPATTHANTALLGLSDYGAALDLLGSARRRFGPQLVAFEGMWPSYWDFVCEEAKLVRPPLSGRHGLYVLLETAHEGASGEEAFEAWLGHCLENELVEDGVIAKSLAETRSIWAVREAVGELDAAFGAHINFDLGIVPSRLGSFIEACDRALAAFVDCRSLHVGHMGDGNLHLIVSTGSRGPQEVHEIENVIYGLVGEWHGTVTAEHGVGTLKRHWLSRCRDESQIAVMTRLKALFDPFGRLNPGKIFE</sequence>
<dbReference type="GO" id="GO:0022904">
    <property type="term" value="P:respiratory electron transport chain"/>
    <property type="evidence" value="ECO:0007669"/>
    <property type="project" value="TreeGrafter"/>
</dbReference>